<sequence length="1090" mass="127006">MDSTYYQLNLAKGIFIPKEKLKAKGSQAKITYRVFNYKTAQVLYKHHPNEINQPDVIRNKHYSLAQNHRNQKNEFKSQLNKQGSYTRGLSLGNNQDVVSNSNLNLQLSGKLSDHVNILAAITDDNIPIQPDGNTQQIQDFDRIFIKLFNEKHELTLGDYQIENATKSHFLRFRKKVQGGQYQGLVSDGKKTKIHTQISTSIAKGKFNRMEIQGLEGNQGPYRLFGTNNETYIIILAGSEKIYKDGKLLSRGESQDYSINYNTAELSFNTNQPINRNSRIIAEFEYSEENYSRYLIYNSTEINSENASFHFNFYNEQDNKNNTISQNLNDDQKLLLSQLGDNLQAAITPQIQTVEFTNELVLYKKVIHQIDGLDYETYAYSTQAEEAIYQIRFSYVGDKKGNYRQIESSANGRVYEWVAPINSIPQGDFSINSQLVAPEKHQMMSFGGQFEHSEHANSQFELALSNKDLNTFSSKDDKNNKAIAFMFESHRKTFLKDTNQLFNTSIVYNYLSNNFENVEKFRSPEFNRDWNIQEQTSKSQEHFVELKNTYQNKVSNFTYEIAALNQSSRFKGLRQNAIAQYHKNRFELNWSASLLTSNQNDTETKFFRNNMAALYKLKAINIGLVQYSENNQWKEKTNQNLLINSFANKTYKVYIKSRETNQNQFETFYQYRKDLLPWEGKMSSQSESEDIGFILWLKKNKKNQLKLSSNYRKLRILNQEISNEKPEENFLGKLEHRSRILKGILRTSTYYELGSGLEADRIYSYFEVNAGQGVYKWTDYNNNEIKEINEFEIASFKDEANYIRISNITTNYRKVYTSEYRQSLNIQLKSLKGNSRLSKFASAISNRFSYRIAKKSTDNDFNLYGNPFSSTQSNANIIYRTSSLQNTFSFHPKKSKVTYDYIYLDNESKLLLNNGFEKSQLSQNGLRLIWKKQDWQISNRFDQGNKKRGSEVYSSKDYKLNYLKNLLKLKYQVGRDFQLGFEYLFKNKENRLNIEKLESHDLGLEAQLSLGKKKNLNASVHYLILTYNSDSNSSIAYEMLEGFLPGNNMTWHLNYQQQLSKTFQMNINYRGRQAEGNTAIHVGSVELRAYF</sequence>
<evidence type="ECO:0000313" key="2">
    <source>
        <dbReference type="Proteomes" id="UP000285794"/>
    </source>
</evidence>
<accession>A0A425XZN3</accession>
<dbReference type="Proteomes" id="UP000285794">
    <property type="component" value="Unassembled WGS sequence"/>
</dbReference>
<protein>
    <submittedName>
        <fullName evidence="1">Uncharacterized protein</fullName>
    </submittedName>
</protein>
<organism evidence="1 2">
    <name type="scientific">Ancylomarina euxinus</name>
    <dbReference type="NCBI Taxonomy" id="2283627"/>
    <lineage>
        <taxon>Bacteria</taxon>
        <taxon>Pseudomonadati</taxon>
        <taxon>Bacteroidota</taxon>
        <taxon>Bacteroidia</taxon>
        <taxon>Marinilabiliales</taxon>
        <taxon>Marinifilaceae</taxon>
        <taxon>Ancylomarina</taxon>
    </lineage>
</organism>
<dbReference type="EMBL" id="QQWG01000011">
    <property type="protein sequence ID" value="RRG20651.1"/>
    <property type="molecule type" value="Genomic_DNA"/>
</dbReference>
<comment type="caution">
    <text evidence="1">The sequence shown here is derived from an EMBL/GenBank/DDBJ whole genome shotgun (WGS) entry which is preliminary data.</text>
</comment>
<proteinExistence type="predicted"/>
<reference evidence="1 2" key="1">
    <citation type="submission" date="2018-07" db="EMBL/GenBank/DDBJ databases">
        <title>Draft genome sequence of Ancylomarina sp. M1P.</title>
        <authorList>
            <person name="Yadav S."/>
            <person name="Villanueva L."/>
            <person name="Damste J.S.S."/>
        </authorList>
    </citation>
    <scope>NUCLEOTIDE SEQUENCE [LARGE SCALE GENOMIC DNA]</scope>
    <source>
        <strain evidence="1 2">M1P</strain>
    </source>
</reference>
<dbReference type="AlphaFoldDB" id="A0A425XZN3"/>
<name>A0A425XZN3_9BACT</name>
<evidence type="ECO:0000313" key="1">
    <source>
        <dbReference type="EMBL" id="RRG20651.1"/>
    </source>
</evidence>
<keyword evidence="2" id="KW-1185">Reference proteome</keyword>
<gene>
    <name evidence="1" type="ORF">DWB61_11570</name>
</gene>